<dbReference type="EMBL" id="BARS01016978">
    <property type="protein sequence ID" value="GAF92864.1"/>
    <property type="molecule type" value="Genomic_DNA"/>
</dbReference>
<comment type="caution">
    <text evidence="2">The sequence shown here is derived from an EMBL/GenBank/DDBJ whole genome shotgun (WGS) entry which is preliminary data.</text>
</comment>
<protein>
    <recommendedName>
        <fullName evidence="1">NAD(P)-binding domain-containing protein</fullName>
    </recommendedName>
</protein>
<dbReference type="GO" id="GO:0033320">
    <property type="term" value="P:UDP-D-xylose biosynthetic process"/>
    <property type="evidence" value="ECO:0007669"/>
    <property type="project" value="UniProtKB-UniPathway"/>
</dbReference>
<evidence type="ECO:0000259" key="1">
    <source>
        <dbReference type="Pfam" id="PF16363"/>
    </source>
</evidence>
<evidence type="ECO:0000313" key="2">
    <source>
        <dbReference type="EMBL" id="GAF92864.1"/>
    </source>
</evidence>
<dbReference type="UniPathway" id="UPA00796">
    <property type="reaction ID" value="UER00771"/>
</dbReference>
<gene>
    <name evidence="2" type="ORF">S01H1_27835</name>
</gene>
<dbReference type="InterPro" id="IPR036291">
    <property type="entry name" value="NAD(P)-bd_dom_sf"/>
</dbReference>
<dbReference type="SUPFAM" id="SSF51735">
    <property type="entry name" value="NAD(P)-binding Rossmann-fold domains"/>
    <property type="match status" value="1"/>
</dbReference>
<dbReference type="Pfam" id="PF16363">
    <property type="entry name" value="GDP_Man_Dehyd"/>
    <property type="match status" value="1"/>
</dbReference>
<name>X0TI02_9ZZZZ</name>
<proteinExistence type="predicted"/>
<feature type="non-terminal residue" evidence="2">
    <location>
        <position position="1"/>
    </location>
</feature>
<dbReference type="InterPro" id="IPR016040">
    <property type="entry name" value="NAD(P)-bd_dom"/>
</dbReference>
<reference evidence="2" key="1">
    <citation type="journal article" date="2014" name="Front. Microbiol.">
        <title>High frequency of phylogenetically diverse reductive dehalogenase-homologous genes in deep subseafloor sedimentary metagenomes.</title>
        <authorList>
            <person name="Kawai M."/>
            <person name="Futagami T."/>
            <person name="Toyoda A."/>
            <person name="Takaki Y."/>
            <person name="Nishi S."/>
            <person name="Hori S."/>
            <person name="Arai W."/>
            <person name="Tsubouchi T."/>
            <person name="Morono Y."/>
            <person name="Uchiyama I."/>
            <person name="Ito T."/>
            <person name="Fujiyama A."/>
            <person name="Inagaki F."/>
            <person name="Takami H."/>
        </authorList>
    </citation>
    <scope>NUCLEOTIDE SEQUENCE</scope>
    <source>
        <strain evidence="2">Expedition CK06-06</strain>
    </source>
</reference>
<dbReference type="Gene3D" id="3.40.50.720">
    <property type="entry name" value="NAD(P)-binding Rossmann-like Domain"/>
    <property type="match status" value="1"/>
</dbReference>
<accession>X0TI02</accession>
<dbReference type="AlphaFoldDB" id="X0TI02"/>
<dbReference type="PANTHER" id="PTHR43725">
    <property type="entry name" value="UDP-GLUCOSE 4-EPIMERASE"/>
    <property type="match status" value="1"/>
</dbReference>
<organism evidence="2">
    <name type="scientific">marine sediment metagenome</name>
    <dbReference type="NCBI Taxonomy" id="412755"/>
    <lineage>
        <taxon>unclassified sequences</taxon>
        <taxon>metagenomes</taxon>
        <taxon>ecological metagenomes</taxon>
    </lineage>
</organism>
<feature type="domain" description="NAD(P)-binding" evidence="1">
    <location>
        <begin position="2"/>
        <end position="97"/>
    </location>
</feature>
<sequence>QVRDVLYVDDLIDAYLEGVRRADEVKGEIFNIGGGPDNTLSLLELVSLMEKLYGRRVEYSFADWRPGDQPIYVSNIRKARQRLGWKPRFSVREGVEKLHGWITENRALFA</sequence>